<keyword evidence="3 12" id="KW-0645">Protease</keyword>
<evidence type="ECO:0000256" key="8">
    <source>
        <dbReference type="ARBA" id="ARBA00022837"/>
    </source>
</evidence>
<dbReference type="GO" id="GO:0046872">
    <property type="term" value="F:metal ion binding"/>
    <property type="evidence" value="ECO:0007669"/>
    <property type="project" value="UniProtKB-UniRule"/>
</dbReference>
<comment type="similarity">
    <text evidence="2 12">Belongs to the peptidase M4 family.</text>
</comment>
<keyword evidence="12" id="KW-0964">Secreted</keyword>
<name>A0A1E8BBW4_BACMY</name>
<feature type="domain" description="PepSY" evidence="15">
    <location>
        <begin position="180"/>
        <end position="238"/>
    </location>
</feature>
<gene>
    <name evidence="17" type="ORF">BWGOE8_09720</name>
</gene>
<dbReference type="InterPro" id="IPR027268">
    <property type="entry name" value="Peptidase_M4/M1_CTD_sf"/>
</dbReference>
<feature type="active site" evidence="11">
    <location>
        <position position="395"/>
    </location>
</feature>
<dbReference type="Pfam" id="PF02868">
    <property type="entry name" value="Peptidase_M4_C"/>
    <property type="match status" value="1"/>
</dbReference>
<dbReference type="GO" id="GO:0005576">
    <property type="term" value="C:extracellular region"/>
    <property type="evidence" value="ECO:0007669"/>
    <property type="project" value="UniProtKB-SubCell"/>
</dbReference>
<dbReference type="PRINTS" id="PR00730">
    <property type="entry name" value="THERMOLYSIN"/>
</dbReference>
<keyword evidence="9 12" id="KW-0482">Metalloprotease</keyword>
<evidence type="ECO:0000256" key="11">
    <source>
        <dbReference type="PIRSR" id="PIRSR623612-1"/>
    </source>
</evidence>
<keyword evidence="4" id="KW-0479">Metal-binding</keyword>
<comment type="caution">
    <text evidence="17">The sequence shown here is derived from an EMBL/GenBank/DDBJ whole genome shotgun (WGS) entry which is preliminary data.</text>
</comment>
<comment type="subcellular location">
    <subcellularLocation>
        <location evidence="12">Secreted</location>
    </subcellularLocation>
</comment>
<feature type="chain" id="PRO_5022983860" description="Neutral metalloproteinase" evidence="12">
    <location>
        <begin position="25"/>
        <end position="557"/>
    </location>
</feature>
<feature type="domain" description="FTP" evidence="16">
    <location>
        <begin position="87"/>
        <end position="136"/>
    </location>
</feature>
<evidence type="ECO:0000259" key="13">
    <source>
        <dbReference type="Pfam" id="PF01447"/>
    </source>
</evidence>
<dbReference type="Pfam" id="PF03413">
    <property type="entry name" value="PepSY"/>
    <property type="match status" value="1"/>
</dbReference>
<comment type="cofactor">
    <cofactor evidence="1 12">
        <name>Zn(2+)</name>
        <dbReference type="ChEBI" id="CHEBI:29105"/>
    </cofactor>
</comment>
<dbReference type="CDD" id="cd09597">
    <property type="entry name" value="M4_TLP"/>
    <property type="match status" value="1"/>
</dbReference>
<evidence type="ECO:0000259" key="15">
    <source>
        <dbReference type="Pfam" id="PF03413"/>
    </source>
</evidence>
<dbReference type="EC" id="3.4.24.-" evidence="12"/>
<evidence type="ECO:0000259" key="14">
    <source>
        <dbReference type="Pfam" id="PF02868"/>
    </source>
</evidence>
<evidence type="ECO:0000256" key="9">
    <source>
        <dbReference type="ARBA" id="ARBA00023049"/>
    </source>
</evidence>
<evidence type="ECO:0000313" key="18">
    <source>
        <dbReference type="Proteomes" id="UP000175706"/>
    </source>
</evidence>
<keyword evidence="7 12" id="KW-0862">Zinc</keyword>
<dbReference type="EMBL" id="LXLT01000015">
    <property type="protein sequence ID" value="OFD83551.1"/>
    <property type="molecule type" value="Genomic_DNA"/>
</dbReference>
<dbReference type="InterPro" id="IPR050728">
    <property type="entry name" value="Zinc_Metalloprotease_M4"/>
</dbReference>
<dbReference type="InterPro" id="IPR013856">
    <property type="entry name" value="Peptidase_M4_domain"/>
</dbReference>
<feature type="signal peptide" evidence="12">
    <location>
        <begin position="1"/>
        <end position="24"/>
    </location>
</feature>
<evidence type="ECO:0000256" key="7">
    <source>
        <dbReference type="ARBA" id="ARBA00022833"/>
    </source>
</evidence>
<dbReference type="RefSeq" id="WP_070144490.1">
    <property type="nucleotide sequence ID" value="NZ_LXLT01000015.1"/>
</dbReference>
<feature type="domain" description="Peptidase M4" evidence="13">
    <location>
        <begin position="251"/>
        <end position="402"/>
    </location>
</feature>
<evidence type="ECO:0000256" key="6">
    <source>
        <dbReference type="ARBA" id="ARBA00022801"/>
    </source>
</evidence>
<dbReference type="InterPro" id="IPR001570">
    <property type="entry name" value="Peptidase_M4_C_domain"/>
</dbReference>
<reference evidence="17 18" key="1">
    <citation type="submission" date="2016-05" db="EMBL/GenBank/DDBJ databases">
        <title>Bacillus thuringiensis and Bacillus weihenstephanensis as novel biocontrol agents of wilt causing Verticillium species.</title>
        <authorList>
            <person name="Hollensteiner J."/>
            <person name="Wemheuer F."/>
            <person name="Harting R."/>
            <person name="Kolarzyk A."/>
            <person name="Diaz-Valerio S."/>
            <person name="Poehlein A."/>
            <person name="Brzuszkiewicz E."/>
            <person name="Nesemann K."/>
            <person name="Braus-Stromeyer S."/>
            <person name="Braus G."/>
            <person name="Daniel R."/>
            <person name="Liesegang H."/>
        </authorList>
    </citation>
    <scope>NUCLEOTIDE SEQUENCE [LARGE SCALE GENOMIC DNA]</scope>
    <source>
        <strain evidence="17 18">GOE8</strain>
    </source>
</reference>
<dbReference type="AlphaFoldDB" id="A0A1E8BBW4"/>
<keyword evidence="10" id="KW-0865">Zymogen</keyword>
<feature type="domain" description="Peptidase M4 C-terminal" evidence="14">
    <location>
        <begin position="405"/>
        <end position="556"/>
    </location>
</feature>
<dbReference type="InterPro" id="IPR025711">
    <property type="entry name" value="PepSY"/>
</dbReference>
<keyword evidence="8" id="KW-0106">Calcium</keyword>
<comment type="function">
    <text evidence="12">Extracellular zinc metalloprotease.</text>
</comment>
<evidence type="ECO:0000256" key="10">
    <source>
        <dbReference type="ARBA" id="ARBA00023145"/>
    </source>
</evidence>
<feature type="active site" description="Proton donor" evidence="11">
    <location>
        <position position="482"/>
    </location>
</feature>
<dbReference type="Pfam" id="PF07504">
    <property type="entry name" value="FTP"/>
    <property type="match status" value="1"/>
</dbReference>
<keyword evidence="6 12" id="KW-0378">Hydrolase</keyword>
<dbReference type="SUPFAM" id="SSF55486">
    <property type="entry name" value="Metalloproteases ('zincins'), catalytic domain"/>
    <property type="match status" value="1"/>
</dbReference>
<evidence type="ECO:0000256" key="1">
    <source>
        <dbReference type="ARBA" id="ARBA00001947"/>
    </source>
</evidence>
<dbReference type="PANTHER" id="PTHR33794:SF1">
    <property type="entry name" value="BACILLOLYSIN"/>
    <property type="match status" value="1"/>
</dbReference>
<evidence type="ECO:0000259" key="16">
    <source>
        <dbReference type="Pfam" id="PF07504"/>
    </source>
</evidence>
<dbReference type="PANTHER" id="PTHR33794">
    <property type="entry name" value="BACILLOLYSIN"/>
    <property type="match status" value="1"/>
</dbReference>
<evidence type="ECO:0000256" key="3">
    <source>
        <dbReference type="ARBA" id="ARBA00022670"/>
    </source>
</evidence>
<dbReference type="InterPro" id="IPR023612">
    <property type="entry name" value="Peptidase_M4"/>
</dbReference>
<dbReference type="Proteomes" id="UP000175706">
    <property type="component" value="Unassembled WGS sequence"/>
</dbReference>
<dbReference type="PATRIC" id="fig|86662.25.peg.937"/>
<dbReference type="GO" id="GO:0004222">
    <property type="term" value="F:metalloendopeptidase activity"/>
    <property type="evidence" value="ECO:0007669"/>
    <property type="project" value="UniProtKB-UniRule"/>
</dbReference>
<evidence type="ECO:0000256" key="4">
    <source>
        <dbReference type="ARBA" id="ARBA00022723"/>
    </source>
</evidence>
<evidence type="ECO:0000256" key="12">
    <source>
        <dbReference type="RuleBase" id="RU366073"/>
    </source>
</evidence>
<accession>A0A1E8BBW4</accession>
<dbReference type="InterPro" id="IPR011096">
    <property type="entry name" value="FTP_domain"/>
</dbReference>
<dbReference type="Gene3D" id="3.10.450.490">
    <property type="match status" value="1"/>
</dbReference>
<evidence type="ECO:0000256" key="2">
    <source>
        <dbReference type="ARBA" id="ARBA00009388"/>
    </source>
</evidence>
<organism evidence="17 18">
    <name type="scientific">Bacillus mycoides</name>
    <dbReference type="NCBI Taxonomy" id="1405"/>
    <lineage>
        <taxon>Bacteria</taxon>
        <taxon>Bacillati</taxon>
        <taxon>Bacillota</taxon>
        <taxon>Bacilli</taxon>
        <taxon>Bacillales</taxon>
        <taxon>Bacillaceae</taxon>
        <taxon>Bacillus</taxon>
        <taxon>Bacillus cereus group</taxon>
    </lineage>
</organism>
<sequence length="557" mass="61319">MKKSVVTLLATGMVLGAPFSSAFAAEQVSQQEALNKMEVVQKQWNDEKGNPSFLSGELSDKKVASEKAVKSFLEENKELFKINPQTDLTLKEVKSDDLGMKHYVYIQSINKVPVDGARFIVHTNRDGKVTTVNGDVHPAAADRMKGNTKAKISKETALSSAWKHINLAKKDTLVETNGTSLEQIKEQANSTNEKADLVIYEKDGNYYLAYKVQLQFLKPYGANWQIYVNAADGTIVKSYNAVTDADTPQKGYGNGVLGDRKSLNTTYSSQYGKYYLKDTTKPMNGGFIVTNTVKNATNWQAPTNYSLFDADNAWVDKSQGPAVDAHFNAGKVYDYYKNVHNRNSFDGNGATIRSGINFGTNYNNAFWNGQQMIYGDGDGVEFAPLSGSLDVVAHELTHAVTEKSANLEYLSQSGALNESFSDVFGYFVDPTNWDLGETVYTPKVAGDALRSLSNPEKYGQPTHMNNYQYLPETEEGDNGGVHINSGIPNKAAYLTINAIGKEKAEKIYYRALTTYLTEKSDFSEARAALLQSAADYDGVNSATYQAVQKAWNDVGVN</sequence>
<dbReference type="Gene3D" id="3.10.170.10">
    <property type="match status" value="1"/>
</dbReference>
<keyword evidence="5 12" id="KW-0732">Signal</keyword>
<evidence type="ECO:0000313" key="17">
    <source>
        <dbReference type="EMBL" id="OFD83551.1"/>
    </source>
</evidence>
<protein>
    <recommendedName>
        <fullName evidence="12">Neutral metalloproteinase</fullName>
        <ecNumber evidence="12">3.4.24.-</ecNumber>
    </recommendedName>
</protein>
<dbReference type="GO" id="GO:0006508">
    <property type="term" value="P:proteolysis"/>
    <property type="evidence" value="ECO:0007669"/>
    <property type="project" value="UniProtKB-KW"/>
</dbReference>
<dbReference type="Pfam" id="PF01447">
    <property type="entry name" value="Peptidase_M4"/>
    <property type="match status" value="1"/>
</dbReference>
<dbReference type="Gene3D" id="1.10.390.10">
    <property type="entry name" value="Neutral Protease Domain 2"/>
    <property type="match status" value="1"/>
</dbReference>
<evidence type="ECO:0000256" key="5">
    <source>
        <dbReference type="ARBA" id="ARBA00022729"/>
    </source>
</evidence>
<proteinExistence type="inferred from homology"/>